<organism evidence="1 2">
    <name type="scientific">Purpureocillium lilacinum</name>
    <name type="common">Paecilomyces lilacinus</name>
    <dbReference type="NCBI Taxonomy" id="33203"/>
    <lineage>
        <taxon>Eukaryota</taxon>
        <taxon>Fungi</taxon>
        <taxon>Dikarya</taxon>
        <taxon>Ascomycota</taxon>
        <taxon>Pezizomycotina</taxon>
        <taxon>Sordariomycetes</taxon>
        <taxon>Hypocreomycetidae</taxon>
        <taxon>Hypocreales</taxon>
        <taxon>Ophiocordycipitaceae</taxon>
        <taxon>Purpureocillium</taxon>
    </lineage>
</organism>
<keyword evidence="2" id="KW-1185">Reference proteome</keyword>
<proteinExistence type="predicted"/>
<evidence type="ECO:0000313" key="1">
    <source>
        <dbReference type="EMBL" id="KAL3957658.1"/>
    </source>
</evidence>
<accession>A0ACC4DNH2</accession>
<gene>
    <name evidence="1" type="ORF">ACCO45_008236</name>
</gene>
<protein>
    <submittedName>
        <fullName evidence="1">Uncharacterized protein</fullName>
    </submittedName>
</protein>
<dbReference type="Proteomes" id="UP001638806">
    <property type="component" value="Unassembled WGS sequence"/>
</dbReference>
<dbReference type="EMBL" id="JBGNUJ010000007">
    <property type="protein sequence ID" value="KAL3957658.1"/>
    <property type="molecule type" value="Genomic_DNA"/>
</dbReference>
<sequence>MADPPEKKDLELKAPDALAAAVQPTISNDSQHTRPEPTTSSPPITGAEASSGDDEKIEKGPEDIGGRSRPNELNLTKSYATDASAATAATAAAAQNVHKPWYKKMNPLRWGGIPKVPDERLVSREYQAGFFSKLTFQWMTPLMSTGYKRQLEQGDIWTVNPNRAVEPLTVSVKEAFQRRVKNGQNNPLFWALHESFRFEFWLGGFCAVLGTVLQVISPFTLRFLIQFATDAWVANVSNGPAPPIGHGIGLVIGITLMQIIQSFCISHFIYRGMMLGGQSRGVLIGLIYEKAMVISGRAKAGGVRETLMPETDETDEKEKENEGSTPAANAGKSKTKKGKKDKKTRARTHRMAWAGPTAASSTS</sequence>
<evidence type="ECO:0000313" key="2">
    <source>
        <dbReference type="Proteomes" id="UP001638806"/>
    </source>
</evidence>
<comment type="caution">
    <text evidence="1">The sequence shown here is derived from an EMBL/GenBank/DDBJ whole genome shotgun (WGS) entry which is preliminary data.</text>
</comment>
<name>A0ACC4DNH2_PURLI</name>
<reference evidence="1" key="1">
    <citation type="submission" date="2024-12" db="EMBL/GenBank/DDBJ databases">
        <title>Comparative genomics and development of molecular markers within Purpureocillium lilacinum and among Purpureocillium species.</title>
        <authorList>
            <person name="Yeh Z.-Y."/>
            <person name="Ni N.-T."/>
            <person name="Lo P.-H."/>
            <person name="Mushyakhwo K."/>
            <person name="Lin C.-F."/>
            <person name="Nai Y.-S."/>
        </authorList>
    </citation>
    <scope>NUCLEOTIDE SEQUENCE</scope>
    <source>
        <strain evidence="1">NCHU-NPUST-175</strain>
    </source>
</reference>